<name>A0ABV0F1N6_9ENTE</name>
<keyword evidence="2" id="KW-1185">Reference proteome</keyword>
<dbReference type="Proteomes" id="UP001429357">
    <property type="component" value="Unassembled WGS sequence"/>
</dbReference>
<accession>A0ABV0F1N6</accession>
<reference evidence="1" key="1">
    <citation type="submission" date="2016-06" db="EMBL/GenBank/DDBJ databases">
        <authorList>
            <person name="Van Tyne D."/>
        </authorList>
    </citation>
    <scope>NUCLEOTIDE SEQUENCE</scope>
    <source>
        <strain evidence="1">JM9A</strain>
    </source>
</reference>
<sequence length="67" mass="7785">MGNLDIILKSLNLTKKQLLATRYYKEADIRHLEDLHYGEWTMEDISILSKLSGKTVIYVVNTLKKMS</sequence>
<evidence type="ECO:0000313" key="2">
    <source>
        <dbReference type="Proteomes" id="UP001429357"/>
    </source>
</evidence>
<comment type="caution">
    <text evidence="1">The sequence shown here is derived from an EMBL/GenBank/DDBJ whole genome shotgun (WGS) entry which is preliminary data.</text>
</comment>
<gene>
    <name evidence="1" type="ORF">BAU18_001561</name>
</gene>
<protein>
    <submittedName>
        <fullName evidence="1">Uncharacterized protein</fullName>
    </submittedName>
</protein>
<dbReference type="EMBL" id="MAEI02000001">
    <property type="protein sequence ID" value="MEO1781968.1"/>
    <property type="molecule type" value="Genomic_DNA"/>
</dbReference>
<evidence type="ECO:0000313" key="1">
    <source>
        <dbReference type="EMBL" id="MEO1781968.1"/>
    </source>
</evidence>
<reference evidence="1" key="2">
    <citation type="submission" date="2024-02" db="EMBL/GenBank/DDBJ databases">
        <title>The Genome Sequence of Enterococcus diestrammenae JM9A.</title>
        <authorList>
            <person name="Earl A."/>
            <person name="Manson A."/>
            <person name="Gilmore M."/>
            <person name="Sanders J."/>
            <person name="Shea T."/>
            <person name="Howe W."/>
            <person name="Livny J."/>
            <person name="Cuomo C."/>
            <person name="Neafsey D."/>
            <person name="Birren B."/>
        </authorList>
    </citation>
    <scope>NUCLEOTIDE SEQUENCE</scope>
    <source>
        <strain evidence="1">JM9A</strain>
    </source>
</reference>
<proteinExistence type="predicted"/>
<organism evidence="1 2">
    <name type="scientific">Enterococcus diestrammenae</name>
    <dbReference type="NCBI Taxonomy" id="1155073"/>
    <lineage>
        <taxon>Bacteria</taxon>
        <taxon>Bacillati</taxon>
        <taxon>Bacillota</taxon>
        <taxon>Bacilli</taxon>
        <taxon>Lactobacillales</taxon>
        <taxon>Enterococcaceae</taxon>
        <taxon>Enterococcus</taxon>
    </lineage>
</organism>